<dbReference type="CDD" id="cd00570">
    <property type="entry name" value="GST_N_family"/>
    <property type="match status" value="1"/>
</dbReference>
<dbReference type="InterPro" id="IPR036282">
    <property type="entry name" value="Glutathione-S-Trfase_C_sf"/>
</dbReference>
<feature type="domain" description="GST N-terminal" evidence="1">
    <location>
        <begin position="1"/>
        <end position="83"/>
    </location>
</feature>
<reference evidence="3 4" key="1">
    <citation type="submission" date="2018-07" db="EMBL/GenBank/DDBJ databases">
        <title>The draft genome of Phyllobacterium salinisoli.</title>
        <authorList>
            <person name="Liu L."/>
            <person name="Li L."/>
            <person name="Zhang X."/>
            <person name="Liang L."/>
        </authorList>
    </citation>
    <scope>NUCLEOTIDE SEQUENCE [LARGE SCALE GENOMIC DNA]</scope>
    <source>
        <strain evidence="3 4">LLAN61</strain>
    </source>
</reference>
<organism evidence="3 4">
    <name type="scientific">Phyllobacterium salinisoli</name>
    <dbReference type="NCBI Taxonomy" id="1899321"/>
    <lineage>
        <taxon>Bacteria</taxon>
        <taxon>Pseudomonadati</taxon>
        <taxon>Pseudomonadota</taxon>
        <taxon>Alphaproteobacteria</taxon>
        <taxon>Hyphomicrobiales</taxon>
        <taxon>Phyllobacteriaceae</taxon>
        <taxon>Phyllobacterium</taxon>
    </lineage>
</organism>
<gene>
    <name evidence="3" type="ORF">DUT91_21885</name>
</gene>
<dbReference type="SUPFAM" id="SSF52833">
    <property type="entry name" value="Thioredoxin-like"/>
    <property type="match status" value="1"/>
</dbReference>
<dbReference type="OrthoDB" id="9782992at2"/>
<evidence type="ECO:0000313" key="3">
    <source>
        <dbReference type="EMBL" id="RCS21824.1"/>
    </source>
</evidence>
<dbReference type="PROSITE" id="PS50405">
    <property type="entry name" value="GST_CTER"/>
    <property type="match status" value="1"/>
</dbReference>
<dbReference type="PROSITE" id="PS50404">
    <property type="entry name" value="GST_NTER"/>
    <property type="match status" value="1"/>
</dbReference>
<evidence type="ECO:0000313" key="4">
    <source>
        <dbReference type="Proteomes" id="UP000253420"/>
    </source>
</evidence>
<evidence type="ECO:0000259" key="1">
    <source>
        <dbReference type="PROSITE" id="PS50404"/>
    </source>
</evidence>
<dbReference type="AlphaFoldDB" id="A0A368JY45"/>
<dbReference type="SUPFAM" id="SSF47616">
    <property type="entry name" value="GST C-terminal domain-like"/>
    <property type="match status" value="1"/>
</dbReference>
<sequence>MKLLSGPLSLFSRKVEISLHEKGLTFERVMVPFSQTEGYNPKHPDVLATNPMRQVPVLLDGDIAIYDSTVIIEYLEDAFPQVRLLPGTPVERVHCRLYDLFADEILLVSLKPLMHRTTPGQRDSEYWSALERKARPAETALDRHFADLSGKLEGRDFLCGSFSAADIAVFMAILFALRLGGASLDDHPALADWYRRLLERPAFGSVACEIAAADRQLSAPVKGAYGDGRWLP</sequence>
<dbReference type="InterPro" id="IPR040079">
    <property type="entry name" value="Glutathione_S-Trfase"/>
</dbReference>
<dbReference type="SFLD" id="SFLDG00358">
    <property type="entry name" value="Main_(cytGST)"/>
    <property type="match status" value="1"/>
</dbReference>
<accession>A0A368JY45</accession>
<keyword evidence="4" id="KW-1185">Reference proteome</keyword>
<dbReference type="RefSeq" id="WP_114442594.1">
    <property type="nucleotide sequence ID" value="NZ_QOZG01000014.1"/>
</dbReference>
<dbReference type="InterPro" id="IPR036249">
    <property type="entry name" value="Thioredoxin-like_sf"/>
</dbReference>
<protein>
    <submittedName>
        <fullName evidence="3">Glutathione S-transferase family protein</fullName>
    </submittedName>
</protein>
<dbReference type="PANTHER" id="PTHR44051:SF8">
    <property type="entry name" value="GLUTATHIONE S-TRANSFERASE GSTA"/>
    <property type="match status" value="1"/>
</dbReference>
<dbReference type="InterPro" id="IPR004046">
    <property type="entry name" value="GST_C"/>
</dbReference>
<name>A0A368JY45_9HYPH</name>
<dbReference type="PANTHER" id="PTHR44051">
    <property type="entry name" value="GLUTATHIONE S-TRANSFERASE-RELATED"/>
    <property type="match status" value="1"/>
</dbReference>
<dbReference type="InterPro" id="IPR010987">
    <property type="entry name" value="Glutathione-S-Trfase_C-like"/>
</dbReference>
<feature type="domain" description="GST C-terminal" evidence="2">
    <location>
        <begin position="88"/>
        <end position="221"/>
    </location>
</feature>
<dbReference type="GO" id="GO:0016740">
    <property type="term" value="F:transferase activity"/>
    <property type="evidence" value="ECO:0007669"/>
    <property type="project" value="UniProtKB-KW"/>
</dbReference>
<dbReference type="Gene3D" id="1.20.1050.10">
    <property type="match status" value="1"/>
</dbReference>
<evidence type="ECO:0000259" key="2">
    <source>
        <dbReference type="PROSITE" id="PS50405"/>
    </source>
</evidence>
<dbReference type="Proteomes" id="UP000253420">
    <property type="component" value="Unassembled WGS sequence"/>
</dbReference>
<comment type="caution">
    <text evidence="3">The sequence shown here is derived from an EMBL/GenBank/DDBJ whole genome shotgun (WGS) entry which is preliminary data.</text>
</comment>
<dbReference type="SFLD" id="SFLDS00019">
    <property type="entry name" value="Glutathione_Transferase_(cytos"/>
    <property type="match status" value="1"/>
</dbReference>
<proteinExistence type="predicted"/>
<dbReference type="InterPro" id="IPR004045">
    <property type="entry name" value="Glutathione_S-Trfase_N"/>
</dbReference>
<dbReference type="Gene3D" id="3.40.30.10">
    <property type="entry name" value="Glutaredoxin"/>
    <property type="match status" value="1"/>
</dbReference>
<keyword evidence="3" id="KW-0808">Transferase</keyword>
<dbReference type="Pfam" id="PF00043">
    <property type="entry name" value="GST_C"/>
    <property type="match status" value="1"/>
</dbReference>
<dbReference type="Pfam" id="PF13409">
    <property type="entry name" value="GST_N_2"/>
    <property type="match status" value="1"/>
</dbReference>
<dbReference type="EMBL" id="QOZG01000014">
    <property type="protein sequence ID" value="RCS21824.1"/>
    <property type="molecule type" value="Genomic_DNA"/>
</dbReference>